<keyword evidence="1" id="KW-0472">Membrane</keyword>
<evidence type="ECO:0000313" key="5">
    <source>
        <dbReference type="Proteomes" id="UP000033999"/>
    </source>
</evidence>
<feature type="domain" description="DUF3048" evidence="2">
    <location>
        <begin position="74"/>
        <end position="204"/>
    </location>
</feature>
<keyword evidence="1" id="KW-0812">Transmembrane</keyword>
<gene>
    <name evidence="4" type="ORF">UX10_C0015G0008</name>
</gene>
<dbReference type="Pfam" id="PF17479">
    <property type="entry name" value="DUF3048_C"/>
    <property type="match status" value="1"/>
</dbReference>
<evidence type="ECO:0000256" key="1">
    <source>
        <dbReference type="SAM" id="Phobius"/>
    </source>
</evidence>
<dbReference type="Gene3D" id="3.50.90.10">
    <property type="entry name" value="YerB-like"/>
    <property type="match status" value="1"/>
</dbReference>
<proteinExistence type="predicted"/>
<dbReference type="AlphaFoldDB" id="A0A0G1MGD5"/>
<dbReference type="EMBL" id="LCKX01000015">
    <property type="protein sequence ID" value="KKU07122.1"/>
    <property type="molecule type" value="Genomic_DNA"/>
</dbReference>
<evidence type="ECO:0008006" key="6">
    <source>
        <dbReference type="Google" id="ProtNLM"/>
    </source>
</evidence>
<keyword evidence="1" id="KW-1133">Transmembrane helix</keyword>
<dbReference type="SUPFAM" id="SSF159774">
    <property type="entry name" value="YerB-like"/>
    <property type="match status" value="1"/>
</dbReference>
<protein>
    <recommendedName>
        <fullName evidence="6">DUF3048 domain-containing protein</fullName>
    </recommendedName>
</protein>
<comment type="caution">
    <text evidence="4">The sequence shown here is derived from an EMBL/GenBank/DDBJ whole genome shotgun (WGS) entry which is preliminary data.</text>
</comment>
<feature type="transmembrane region" description="Helical" evidence="1">
    <location>
        <begin position="20"/>
        <end position="42"/>
    </location>
</feature>
<feature type="domain" description="DUF3048" evidence="3">
    <location>
        <begin position="235"/>
        <end position="343"/>
    </location>
</feature>
<evidence type="ECO:0000259" key="2">
    <source>
        <dbReference type="Pfam" id="PF11258"/>
    </source>
</evidence>
<dbReference type="InterPro" id="IPR021416">
    <property type="entry name" value="DUF3048_N"/>
</dbReference>
<sequence length="355" mass="39331">MFNAIHTFYKKKRRKIIPAAFLCVGLFFIWSVYVWGTAFGWWDRSISIATSVPVAVLNTNASTTIERFIDGSMVDPEMASGTLFAVMIDNSSEAQPPAGVENAPLVVEAPAEGGISRLLAFFLTGQTIDAIGPVRSARPYFIDFARIFNVLYAHVGGSPDALSRLDGRAWNVDEYSNGQYFWRSGKRGRPHNVFTSSEEMRRLAIKKYPVKAYQPIWFFEDEASPETRGGGSVMDINFGVTTVKWIYNKNENVYARSVYGVPHTTVDNNLLKAKNVVVITAPLRVIDAEGRLDIKTVGSGNALFLQNGNSLEGTWQRLSSNSALKFFDKSGNEMRLARGTVWVEVAGSGVVWSNN</sequence>
<organism evidence="4 5">
    <name type="scientific">Candidatus Magasanikbacteria bacterium GW2011_GWA2_45_39</name>
    <dbReference type="NCBI Taxonomy" id="1619041"/>
    <lineage>
        <taxon>Bacteria</taxon>
        <taxon>Candidatus Magasanikiibacteriota</taxon>
    </lineage>
</organism>
<evidence type="ECO:0000313" key="4">
    <source>
        <dbReference type="EMBL" id="KKU07122.1"/>
    </source>
</evidence>
<reference evidence="4 5" key="1">
    <citation type="journal article" date="2015" name="Nature">
        <title>rRNA introns, odd ribosomes, and small enigmatic genomes across a large radiation of phyla.</title>
        <authorList>
            <person name="Brown C.T."/>
            <person name="Hug L.A."/>
            <person name="Thomas B.C."/>
            <person name="Sharon I."/>
            <person name="Castelle C.J."/>
            <person name="Singh A."/>
            <person name="Wilkins M.J."/>
            <person name="Williams K.H."/>
            <person name="Banfield J.F."/>
        </authorList>
    </citation>
    <scope>NUCLEOTIDE SEQUENCE [LARGE SCALE GENOMIC DNA]</scope>
</reference>
<accession>A0A0G1MGD5</accession>
<name>A0A0G1MGD5_9BACT</name>
<dbReference type="InterPro" id="IPR023158">
    <property type="entry name" value="YerB-like_sf"/>
</dbReference>
<evidence type="ECO:0000259" key="3">
    <source>
        <dbReference type="Pfam" id="PF17479"/>
    </source>
</evidence>
<dbReference type="Proteomes" id="UP000033999">
    <property type="component" value="Unassembled WGS sequence"/>
</dbReference>
<dbReference type="InterPro" id="IPR035328">
    <property type="entry name" value="DUF3048_C"/>
</dbReference>
<dbReference type="Pfam" id="PF11258">
    <property type="entry name" value="DUF3048"/>
    <property type="match status" value="1"/>
</dbReference>